<dbReference type="Proteomes" id="UP001305779">
    <property type="component" value="Unassembled WGS sequence"/>
</dbReference>
<comment type="caution">
    <text evidence="1">The sequence shown here is derived from an EMBL/GenBank/DDBJ whole genome shotgun (WGS) entry which is preliminary data.</text>
</comment>
<accession>A0ABR0EAT0</accession>
<name>A0ABR0EAT0_ZASCE</name>
<gene>
    <name evidence="1" type="ORF">PRZ48_011235</name>
</gene>
<proteinExistence type="predicted"/>
<evidence type="ECO:0000313" key="2">
    <source>
        <dbReference type="Proteomes" id="UP001305779"/>
    </source>
</evidence>
<dbReference type="InterPro" id="IPR050977">
    <property type="entry name" value="Fungal_Meroterpenoid_Isomerase"/>
</dbReference>
<dbReference type="InterPro" id="IPR032710">
    <property type="entry name" value="NTF2-like_dom_sf"/>
</dbReference>
<sequence length="146" mass="16783">MASSVAAKQLATAQKFVDGYNEWTAEGVTRARSDDCVHAVLPVSLGRPPRTNPEYKLFFGNVQPHISDFHMKVVKIVNDPEQKMAVVHATGNGETPFMPYRNEYAFFLAFSEDREKVERIEEFLDSKFTTEFFQKMQEYLQHTQKA</sequence>
<dbReference type="EMBL" id="JAXOVC010000008">
    <property type="protein sequence ID" value="KAK4498577.1"/>
    <property type="molecule type" value="Genomic_DNA"/>
</dbReference>
<keyword evidence="2" id="KW-1185">Reference proteome</keyword>
<dbReference type="PANTHER" id="PTHR39598">
    <property type="entry name" value="AUSTINOL SYNTHESIS PROTEIN F-RELATED"/>
    <property type="match status" value="1"/>
</dbReference>
<organism evidence="1 2">
    <name type="scientific">Zasmidium cellare</name>
    <name type="common">Wine cellar mold</name>
    <name type="synonym">Racodium cellare</name>
    <dbReference type="NCBI Taxonomy" id="395010"/>
    <lineage>
        <taxon>Eukaryota</taxon>
        <taxon>Fungi</taxon>
        <taxon>Dikarya</taxon>
        <taxon>Ascomycota</taxon>
        <taxon>Pezizomycotina</taxon>
        <taxon>Dothideomycetes</taxon>
        <taxon>Dothideomycetidae</taxon>
        <taxon>Mycosphaerellales</taxon>
        <taxon>Mycosphaerellaceae</taxon>
        <taxon>Zasmidium</taxon>
    </lineage>
</organism>
<dbReference type="PANTHER" id="PTHR39598:SF1">
    <property type="entry name" value="AUSTINOID BIOSYNTHESIS CLUSTERS PROTEIN F-RELATED"/>
    <property type="match status" value="1"/>
</dbReference>
<dbReference type="SUPFAM" id="SSF54427">
    <property type="entry name" value="NTF2-like"/>
    <property type="match status" value="1"/>
</dbReference>
<dbReference type="Gene3D" id="3.10.450.50">
    <property type="match status" value="1"/>
</dbReference>
<reference evidence="1 2" key="1">
    <citation type="journal article" date="2023" name="G3 (Bethesda)">
        <title>A chromosome-level genome assembly of Zasmidium syzygii isolated from banana leaves.</title>
        <authorList>
            <person name="van Westerhoven A.C."/>
            <person name="Mehrabi R."/>
            <person name="Talebi R."/>
            <person name="Steentjes M.B.F."/>
            <person name="Corcolon B."/>
            <person name="Chong P.A."/>
            <person name="Kema G.H.J."/>
            <person name="Seidl M.F."/>
        </authorList>
    </citation>
    <scope>NUCLEOTIDE SEQUENCE [LARGE SCALE GENOMIC DNA]</scope>
    <source>
        <strain evidence="1 2">P124</strain>
    </source>
</reference>
<evidence type="ECO:0000313" key="1">
    <source>
        <dbReference type="EMBL" id="KAK4498577.1"/>
    </source>
</evidence>
<protein>
    <submittedName>
        <fullName evidence="1">Uncharacterized protein</fullName>
    </submittedName>
</protein>